<dbReference type="InterPro" id="IPR008910">
    <property type="entry name" value="MSC_TM_helix"/>
</dbReference>
<comment type="similarity">
    <text evidence="2">Belongs to the MscS (TC 1.A.23) family.</text>
</comment>
<feature type="domain" description="Mechanosensitive ion channel MscS" evidence="8">
    <location>
        <begin position="109"/>
        <end position="174"/>
    </location>
</feature>
<dbReference type="SUPFAM" id="SSF82861">
    <property type="entry name" value="Mechanosensitive channel protein MscS (YggB), transmembrane region"/>
    <property type="match status" value="1"/>
</dbReference>
<evidence type="ECO:0000256" key="6">
    <source>
        <dbReference type="ARBA" id="ARBA00023136"/>
    </source>
</evidence>
<reference evidence="11 12" key="1">
    <citation type="submission" date="2020-05" db="EMBL/GenBank/DDBJ databases">
        <title>Draft genome of xy-202 and genomic insight in genome of the genus Peptostreptococcus.</title>
        <authorList>
            <person name="Zhang Z."/>
        </authorList>
    </citation>
    <scope>NUCLEOTIDE SEQUENCE [LARGE SCALE GENOMIC DNA]</scope>
    <source>
        <strain evidence="11 12">DSM 27025</strain>
    </source>
</reference>
<dbReference type="Pfam" id="PF21082">
    <property type="entry name" value="MS_channel_3rd"/>
    <property type="match status" value="1"/>
</dbReference>
<name>A0ABR6TMK0_9FIRM</name>
<keyword evidence="4 7" id="KW-0812">Transmembrane</keyword>
<dbReference type="Gene3D" id="2.30.30.60">
    <property type="match status" value="1"/>
</dbReference>
<evidence type="ECO:0000256" key="2">
    <source>
        <dbReference type="ARBA" id="ARBA00008017"/>
    </source>
</evidence>
<dbReference type="Pfam" id="PF21088">
    <property type="entry name" value="MS_channel_1st"/>
    <property type="match status" value="1"/>
</dbReference>
<dbReference type="Pfam" id="PF00924">
    <property type="entry name" value="MS_channel_2nd"/>
    <property type="match status" value="1"/>
</dbReference>
<evidence type="ECO:0000256" key="7">
    <source>
        <dbReference type="SAM" id="Phobius"/>
    </source>
</evidence>
<dbReference type="RefSeq" id="WP_185624663.1">
    <property type="nucleotide sequence ID" value="NZ_JABGBW010000009.1"/>
</dbReference>
<keyword evidence="6 7" id="KW-0472">Membrane</keyword>
<dbReference type="PANTHER" id="PTHR30221">
    <property type="entry name" value="SMALL-CONDUCTANCE MECHANOSENSITIVE CHANNEL"/>
    <property type="match status" value="1"/>
</dbReference>
<comment type="subcellular location">
    <subcellularLocation>
        <location evidence="1">Cell membrane</location>
        <topology evidence="1">Multi-pass membrane protein</topology>
    </subcellularLocation>
</comment>
<dbReference type="SUPFAM" id="SSF50182">
    <property type="entry name" value="Sm-like ribonucleoproteins"/>
    <property type="match status" value="1"/>
</dbReference>
<evidence type="ECO:0000259" key="8">
    <source>
        <dbReference type="Pfam" id="PF00924"/>
    </source>
</evidence>
<keyword evidence="12" id="KW-1185">Reference proteome</keyword>
<dbReference type="InterPro" id="IPR023408">
    <property type="entry name" value="MscS_beta-dom_sf"/>
</dbReference>
<dbReference type="EMBL" id="JABGBW010000009">
    <property type="protein sequence ID" value="MBC2576642.1"/>
    <property type="molecule type" value="Genomic_DNA"/>
</dbReference>
<keyword evidence="3" id="KW-1003">Cell membrane</keyword>
<dbReference type="InterPro" id="IPR006685">
    <property type="entry name" value="MscS_channel_2nd"/>
</dbReference>
<feature type="transmembrane region" description="Helical" evidence="7">
    <location>
        <begin position="23"/>
        <end position="40"/>
    </location>
</feature>
<gene>
    <name evidence="11" type="ORF">HLB29_08090</name>
</gene>
<sequence>MDNTIEKQTSILSKYFNMFIDKIPEIILAFIIVIIGIIIAKITKKVLNKVLAKYKNSSGLIGFLINFIQFIIIILAIMQAFTSLGMNTTSLAAMLGAAGFSIGLAFKEILSNLGASMIILFFKPFNIGDFIMCEGLEGEVKEIQMFSTTIRTVDNKHIIIPNFNITSNPVINYTSQNIRRIDFMFNVEYGTDVQNLYSIANRLFKEDKRVLDSPEALIGIDSMNNDMIKFIAKPWVKTEDYWQTYYSLMEKFKEEFDKEKINMAKVSVITPI</sequence>
<comment type="caution">
    <text evidence="11">The sequence shown here is derived from an EMBL/GenBank/DDBJ whole genome shotgun (WGS) entry which is preliminary data.</text>
</comment>
<accession>A0ABR6TMK0</accession>
<feature type="transmembrane region" description="Helical" evidence="7">
    <location>
        <begin position="93"/>
        <end position="122"/>
    </location>
</feature>
<dbReference type="InterPro" id="IPR045275">
    <property type="entry name" value="MscS_archaea/bacteria_type"/>
</dbReference>
<dbReference type="Gene3D" id="1.10.287.1260">
    <property type="match status" value="1"/>
</dbReference>
<evidence type="ECO:0000313" key="12">
    <source>
        <dbReference type="Proteomes" id="UP000713904"/>
    </source>
</evidence>
<dbReference type="PANTHER" id="PTHR30221:SF1">
    <property type="entry name" value="SMALL-CONDUCTANCE MECHANOSENSITIVE CHANNEL"/>
    <property type="match status" value="1"/>
</dbReference>
<dbReference type="InterPro" id="IPR049278">
    <property type="entry name" value="MS_channel_C"/>
</dbReference>
<dbReference type="Pfam" id="PF05552">
    <property type="entry name" value="MS_channel_1st_1"/>
    <property type="match status" value="1"/>
</dbReference>
<protein>
    <submittedName>
        <fullName evidence="11">Mechanosensitive ion channel family protein</fullName>
    </submittedName>
</protein>
<dbReference type="InterPro" id="IPR049142">
    <property type="entry name" value="MS_channel_1st"/>
</dbReference>
<evidence type="ECO:0000259" key="9">
    <source>
        <dbReference type="Pfam" id="PF21082"/>
    </source>
</evidence>
<evidence type="ECO:0000313" key="11">
    <source>
        <dbReference type="EMBL" id="MBC2576642.1"/>
    </source>
</evidence>
<dbReference type="Proteomes" id="UP000713904">
    <property type="component" value="Unassembled WGS sequence"/>
</dbReference>
<organism evidence="11 12">
    <name type="scientific">Peptostreptococcus canis</name>
    <dbReference type="NCBI Taxonomy" id="1159213"/>
    <lineage>
        <taxon>Bacteria</taxon>
        <taxon>Bacillati</taxon>
        <taxon>Bacillota</taxon>
        <taxon>Clostridia</taxon>
        <taxon>Peptostreptococcales</taxon>
        <taxon>Peptostreptococcaceae</taxon>
        <taxon>Peptostreptococcus</taxon>
    </lineage>
</organism>
<evidence type="ECO:0000259" key="10">
    <source>
        <dbReference type="Pfam" id="PF21088"/>
    </source>
</evidence>
<feature type="transmembrane region" description="Helical" evidence="7">
    <location>
        <begin position="60"/>
        <end position="81"/>
    </location>
</feature>
<proteinExistence type="inferred from homology"/>
<evidence type="ECO:0000256" key="5">
    <source>
        <dbReference type="ARBA" id="ARBA00022989"/>
    </source>
</evidence>
<evidence type="ECO:0000256" key="1">
    <source>
        <dbReference type="ARBA" id="ARBA00004651"/>
    </source>
</evidence>
<dbReference type="SUPFAM" id="SSF82689">
    <property type="entry name" value="Mechanosensitive channel protein MscS (YggB), C-terminal domain"/>
    <property type="match status" value="1"/>
</dbReference>
<evidence type="ECO:0000256" key="3">
    <source>
        <dbReference type="ARBA" id="ARBA00022475"/>
    </source>
</evidence>
<dbReference type="Gene3D" id="3.30.70.100">
    <property type="match status" value="1"/>
</dbReference>
<dbReference type="InterPro" id="IPR011014">
    <property type="entry name" value="MscS_channel_TM-2"/>
</dbReference>
<evidence type="ECO:0000256" key="4">
    <source>
        <dbReference type="ARBA" id="ARBA00022692"/>
    </source>
</evidence>
<keyword evidence="5 7" id="KW-1133">Transmembrane helix</keyword>
<dbReference type="InterPro" id="IPR011066">
    <property type="entry name" value="MscS_channel_C_sf"/>
</dbReference>
<feature type="domain" description="Mechanosensitive ion channel transmembrane helices 2/3" evidence="10">
    <location>
        <begin position="68"/>
        <end position="107"/>
    </location>
</feature>
<dbReference type="InterPro" id="IPR010920">
    <property type="entry name" value="LSM_dom_sf"/>
</dbReference>
<feature type="domain" description="Mechanosensitive ion channel MscS C-terminal" evidence="9">
    <location>
        <begin position="182"/>
        <end position="263"/>
    </location>
</feature>